<dbReference type="Proteomes" id="UP000198398">
    <property type="component" value="Chromosome"/>
</dbReference>
<feature type="transmembrane region" description="Helical" evidence="2">
    <location>
        <begin position="124"/>
        <end position="145"/>
    </location>
</feature>
<keyword evidence="2" id="KW-0472">Membrane</keyword>
<evidence type="ECO:0000313" key="3">
    <source>
        <dbReference type="EMBL" id="ASK65876.1"/>
    </source>
</evidence>
<gene>
    <name evidence="3" type="ORF">CFK39_08590</name>
</gene>
<keyword evidence="2" id="KW-0812">Transmembrane</keyword>
<name>A0A220UD82_9MICO</name>
<feature type="transmembrane region" description="Helical" evidence="2">
    <location>
        <begin position="97"/>
        <end position="118"/>
    </location>
</feature>
<evidence type="ECO:0000256" key="1">
    <source>
        <dbReference type="SAM" id="MobiDB-lite"/>
    </source>
</evidence>
<keyword evidence="4" id="KW-1185">Reference proteome</keyword>
<protein>
    <submittedName>
        <fullName evidence="3">Uncharacterized protein</fullName>
    </submittedName>
</protein>
<dbReference type="OrthoDB" id="4791328at2"/>
<proteinExistence type="predicted"/>
<evidence type="ECO:0000256" key="2">
    <source>
        <dbReference type="SAM" id="Phobius"/>
    </source>
</evidence>
<feature type="region of interest" description="Disordered" evidence="1">
    <location>
        <begin position="1"/>
        <end position="88"/>
    </location>
</feature>
<dbReference type="EMBL" id="CP022316">
    <property type="protein sequence ID" value="ASK65876.1"/>
    <property type="molecule type" value="Genomic_DNA"/>
</dbReference>
<organism evidence="3 4">
    <name type="scientific">Brachybacterium avium</name>
    <dbReference type="NCBI Taxonomy" id="2017485"/>
    <lineage>
        <taxon>Bacteria</taxon>
        <taxon>Bacillati</taxon>
        <taxon>Actinomycetota</taxon>
        <taxon>Actinomycetes</taxon>
        <taxon>Micrococcales</taxon>
        <taxon>Dermabacteraceae</taxon>
        <taxon>Brachybacterium</taxon>
    </lineage>
</organism>
<dbReference type="AlphaFoldDB" id="A0A220UD82"/>
<accession>A0A220UD82</accession>
<sequence>MSAEQGPSAEPPTSGNNRFPDPFAPAPPVPTGSRGSTDASAPAGSDARTPGDRDLPWKATAERRDLWGPIEKPLQGTVHSPASKAVGRPRRSPLVRFGAPVLLGGLAAVLTLVVGLGAGLAGPLLALAAAAGIGVVTLGGSGALLNAPRRDQEERPVLDASVPDSTRAVLTRILDADAATREELSVLRPQASSTPSAATVLDDVDGLVTRIDALVATEQLQSLRPSTGEVTMLEGIACRYVPDLVEAASDTIGFLQTFEGSARQEALENLESIGRQLSVLAEGVEQIETDLVGGVSRSLEVHAEFLRARFADQHLNPIIDV</sequence>
<keyword evidence="2" id="KW-1133">Transmembrane helix</keyword>
<feature type="compositionally biased region" description="Basic and acidic residues" evidence="1">
    <location>
        <begin position="49"/>
        <end position="66"/>
    </location>
</feature>
<evidence type="ECO:0000313" key="4">
    <source>
        <dbReference type="Proteomes" id="UP000198398"/>
    </source>
</evidence>
<reference evidence="4" key="1">
    <citation type="submission" date="2017-07" db="EMBL/GenBank/DDBJ databases">
        <title>Brachybacterium sp. VR2415.</title>
        <authorList>
            <person name="Tak E.J."/>
            <person name="Bae J.-W."/>
        </authorList>
    </citation>
    <scope>NUCLEOTIDE SEQUENCE [LARGE SCALE GENOMIC DNA]</scope>
    <source>
        <strain evidence="4">VR2415</strain>
    </source>
</reference>
<dbReference type="RefSeq" id="WP_089065117.1">
    <property type="nucleotide sequence ID" value="NZ_CP022316.1"/>
</dbReference>
<dbReference type="KEGG" id="brv:CFK39_08590"/>